<feature type="compositionally biased region" description="Basic and acidic residues" evidence="1">
    <location>
        <begin position="196"/>
        <end position="206"/>
    </location>
</feature>
<accession>A0A9W3BRB8</accession>
<feature type="region of interest" description="Disordered" evidence="1">
    <location>
        <begin position="179"/>
        <end position="207"/>
    </location>
</feature>
<dbReference type="InterPro" id="IPR004252">
    <property type="entry name" value="Probable_transposase_24"/>
</dbReference>
<evidence type="ECO:0000256" key="1">
    <source>
        <dbReference type="SAM" id="MobiDB-lite"/>
    </source>
</evidence>
<dbReference type="KEGG" id="rsz:130494911"/>
<sequence>MTRDAEGNLPIPHTSGQIPYAQRTLEIAAAEGAPPTLARLYKLTHQHADGTFSHPRAEQLCNDVDARIQEVQTQLTQENPDGAPVELSPIEQDKIFEQIAPKKRGRIPGIGSVNDVPRARVEHAARREADSMFRRDLETANRTIADHNDKFKAMANIFDMLLGSTPHVDPTVASAWQSMRSSFAGPDPTPEQQANLEREADERTAEIFDEINLNV</sequence>
<name>A0A9W3BRB8_RAPSA</name>
<evidence type="ECO:0000313" key="3">
    <source>
        <dbReference type="RefSeq" id="XP_056841728.1"/>
    </source>
</evidence>
<proteinExistence type="predicted"/>
<reference evidence="2" key="1">
    <citation type="journal article" date="2019" name="Database">
        <title>The radish genome database (RadishGD): an integrated information resource for radish genomics.</title>
        <authorList>
            <person name="Yu H.J."/>
            <person name="Baek S."/>
            <person name="Lee Y.J."/>
            <person name="Cho A."/>
            <person name="Mun J.H."/>
        </authorList>
    </citation>
    <scope>NUCLEOTIDE SEQUENCE [LARGE SCALE GENOMIC DNA]</scope>
    <source>
        <strain evidence="2">cv. WK10039</strain>
    </source>
</reference>
<organism evidence="2 3">
    <name type="scientific">Raphanus sativus</name>
    <name type="common">Radish</name>
    <name type="synonym">Raphanus raphanistrum var. sativus</name>
    <dbReference type="NCBI Taxonomy" id="3726"/>
    <lineage>
        <taxon>Eukaryota</taxon>
        <taxon>Viridiplantae</taxon>
        <taxon>Streptophyta</taxon>
        <taxon>Embryophyta</taxon>
        <taxon>Tracheophyta</taxon>
        <taxon>Spermatophyta</taxon>
        <taxon>Magnoliopsida</taxon>
        <taxon>eudicotyledons</taxon>
        <taxon>Gunneridae</taxon>
        <taxon>Pentapetalae</taxon>
        <taxon>rosids</taxon>
        <taxon>malvids</taxon>
        <taxon>Brassicales</taxon>
        <taxon>Brassicaceae</taxon>
        <taxon>Brassiceae</taxon>
        <taxon>Raphanus</taxon>
    </lineage>
</organism>
<dbReference type="AlphaFoldDB" id="A0A9W3BRB8"/>
<dbReference type="GeneID" id="130494911"/>
<gene>
    <name evidence="3" type="primary">LOC130494911</name>
</gene>
<protein>
    <submittedName>
        <fullName evidence="3">Uncharacterized protein LOC130494911</fullName>
    </submittedName>
</protein>
<evidence type="ECO:0000313" key="2">
    <source>
        <dbReference type="Proteomes" id="UP000504610"/>
    </source>
</evidence>
<dbReference type="OrthoDB" id="1054526at2759"/>
<keyword evidence="2" id="KW-1185">Reference proteome</keyword>
<dbReference type="Pfam" id="PF03004">
    <property type="entry name" value="Transposase_24"/>
    <property type="match status" value="1"/>
</dbReference>
<reference evidence="3" key="2">
    <citation type="submission" date="2025-08" db="UniProtKB">
        <authorList>
            <consortium name="RefSeq"/>
        </authorList>
    </citation>
    <scope>IDENTIFICATION</scope>
    <source>
        <tissue evidence="3">Leaf</tissue>
    </source>
</reference>
<dbReference type="Proteomes" id="UP000504610">
    <property type="component" value="Chromosome 5"/>
</dbReference>
<dbReference type="RefSeq" id="XP_056841728.1">
    <property type="nucleotide sequence ID" value="XM_056985748.1"/>
</dbReference>